<organism evidence="17 18">
    <name type="scientific">Cronobacter condimenti 1330</name>
    <dbReference type="NCBI Taxonomy" id="1073999"/>
    <lineage>
        <taxon>Bacteria</taxon>
        <taxon>Pseudomonadati</taxon>
        <taxon>Pseudomonadota</taxon>
        <taxon>Gammaproteobacteria</taxon>
        <taxon>Enterobacterales</taxon>
        <taxon>Enterobacteriaceae</taxon>
        <taxon>Cronobacter</taxon>
    </lineage>
</organism>
<feature type="binding site" evidence="14">
    <location>
        <position position="350"/>
    </location>
    <ligand>
        <name>NAD(+)</name>
        <dbReference type="ChEBI" id="CHEBI:57540"/>
    </ligand>
</feature>
<dbReference type="Pfam" id="PF00378">
    <property type="entry name" value="ECH_1"/>
    <property type="match status" value="1"/>
</dbReference>
<dbReference type="GO" id="GO:0070403">
    <property type="term" value="F:NAD+ binding"/>
    <property type="evidence" value="ECO:0007669"/>
    <property type="project" value="InterPro"/>
</dbReference>
<name>K8A0Q0_9ENTR</name>
<dbReference type="PROSITE" id="PS00166">
    <property type="entry name" value="ENOYL_COA_HYDRATASE"/>
    <property type="match status" value="1"/>
</dbReference>
<feature type="region of interest" description="Enoyl-CoA hydratase/isomerase" evidence="14">
    <location>
        <begin position="1"/>
        <end position="215"/>
    </location>
</feature>
<evidence type="ECO:0000256" key="4">
    <source>
        <dbReference type="ARBA" id="ARBA00022832"/>
    </source>
</evidence>
<dbReference type="STRING" id="1073999.AFK62_01565"/>
<dbReference type="GO" id="GO:0018812">
    <property type="term" value="F:3-hydroxyacyl-CoA dehydratase activity"/>
    <property type="evidence" value="ECO:0007669"/>
    <property type="project" value="RHEA"/>
</dbReference>
<keyword evidence="9 14" id="KW-0413">Isomerase</keyword>
<dbReference type="GO" id="GO:0006635">
    <property type="term" value="P:fatty acid beta-oxidation"/>
    <property type="evidence" value="ECO:0007669"/>
    <property type="project" value="UniProtKB-UniRule"/>
</dbReference>
<dbReference type="FunFam" id="1.10.1040.50:FF:000001">
    <property type="entry name" value="Fatty acid oxidation complex subunit alpha"/>
    <property type="match status" value="1"/>
</dbReference>
<comment type="function">
    <text evidence="14">Involved in the aerobic and anaerobic degradation of long-chain fatty acids via beta-oxidation cycle. Catalyzes the formation of 3-oxoacyl-CoA from enoyl-CoA via L-3-hydroxyacyl-CoA. It can also use D-3-hydroxyacyl-CoA and cis-3-enoyl-CoA as substrate.</text>
</comment>
<comment type="catalytic activity">
    <reaction evidence="14">
        <text>(3S)-3-hydroxybutanoyl-CoA = (3R)-3-hydroxybutanoyl-CoA</text>
        <dbReference type="Rhea" id="RHEA:21760"/>
        <dbReference type="ChEBI" id="CHEBI:57315"/>
        <dbReference type="ChEBI" id="CHEBI:57316"/>
        <dbReference type="EC" id="5.1.2.3"/>
    </reaction>
</comment>
<feature type="binding site" evidence="14">
    <location>
        <position position="526"/>
    </location>
    <ligand>
        <name>substrate</name>
    </ligand>
</feature>
<comment type="catalytic activity">
    <reaction evidence="14">
        <text>a 4-saturated-(3S)-3-hydroxyacyl-CoA = a (3E)-enoyl-CoA + H2O</text>
        <dbReference type="Rhea" id="RHEA:20724"/>
        <dbReference type="ChEBI" id="CHEBI:15377"/>
        <dbReference type="ChEBI" id="CHEBI:58521"/>
        <dbReference type="ChEBI" id="CHEBI:137480"/>
        <dbReference type="EC" id="4.2.1.17"/>
    </reaction>
</comment>
<feature type="site" description="Important for catalytic activity" evidence="14">
    <location>
        <position position="165"/>
    </location>
</feature>
<keyword evidence="5 14" id="KW-0442">Lipid degradation</keyword>
<dbReference type="CDD" id="cd06558">
    <property type="entry name" value="crotonase-like"/>
    <property type="match status" value="1"/>
</dbReference>
<dbReference type="Pfam" id="PF02737">
    <property type="entry name" value="3HCDH_N"/>
    <property type="match status" value="1"/>
</dbReference>
<dbReference type="GO" id="GO:0016509">
    <property type="term" value="F:long-chain (3S)-3-hydroxyacyl-CoA dehydrogenase (NAD+) activity"/>
    <property type="evidence" value="ECO:0007669"/>
    <property type="project" value="TreeGrafter"/>
</dbReference>
<dbReference type="InterPro" id="IPR050136">
    <property type="entry name" value="FA_oxidation_alpha_subunit"/>
</dbReference>
<feature type="active site" description="For 3-hydroxyacyl-CoA dehydrogenase activity" evidence="14">
    <location>
        <position position="476"/>
    </location>
</feature>
<evidence type="ECO:0000256" key="10">
    <source>
        <dbReference type="ARBA" id="ARBA00023239"/>
    </source>
</evidence>
<feature type="binding site" evidence="14">
    <location>
        <position position="322"/>
    </location>
    <ligand>
        <name>substrate</name>
    </ligand>
</feature>
<dbReference type="UniPathway" id="UPA00659"/>
<evidence type="ECO:0000259" key="16">
    <source>
        <dbReference type="Pfam" id="PF02737"/>
    </source>
</evidence>
<evidence type="ECO:0000256" key="12">
    <source>
        <dbReference type="ARBA" id="ARBA00049556"/>
    </source>
</evidence>
<reference evidence="17" key="1">
    <citation type="submission" date="2012-07" db="EMBL/GenBank/DDBJ databases">
        <authorList>
            <person name="Cummings C."/>
        </authorList>
    </citation>
    <scope>NUCLEOTIDE SEQUENCE</scope>
    <source>
        <strain evidence="17">1330</strain>
    </source>
</reference>
<feature type="binding site" evidence="14">
    <location>
        <position position="433"/>
    </location>
    <ligand>
        <name>NAD(+)</name>
        <dbReference type="ChEBI" id="CHEBI:57540"/>
    </ligand>
</feature>
<dbReference type="EC" id="4.2.1.17" evidence="14"/>
<comment type="similarity">
    <text evidence="14">In the C-terminal section; belongs to the 3-hydroxyacyl-CoA dehydrogenase family.</text>
</comment>
<dbReference type="InterPro" id="IPR006176">
    <property type="entry name" value="3-OHacyl-CoA_DH_NAD-bd"/>
</dbReference>
<evidence type="ECO:0000256" key="7">
    <source>
        <dbReference type="ARBA" id="ARBA00023027"/>
    </source>
</evidence>
<dbReference type="FunFam" id="3.90.226.10:FF:000018">
    <property type="entry name" value="Fatty acid oxidation complex subunit alpha"/>
    <property type="match status" value="1"/>
</dbReference>
<dbReference type="Gene3D" id="3.90.226.10">
    <property type="entry name" value="2-enoyl-CoA Hydratase, Chain A, domain 1"/>
    <property type="match status" value="1"/>
</dbReference>
<dbReference type="EC" id="1.1.1.35" evidence="14"/>
<feature type="domain" description="3-hydroxyacyl-CoA dehydrogenase C-terminal" evidence="15">
    <location>
        <begin position="522"/>
        <end position="618"/>
    </location>
</feature>
<comment type="catalytic activity">
    <reaction evidence="14">
        <text>a (3S)-3-hydroxyacyl-CoA = a (2E)-enoyl-CoA + H2O</text>
        <dbReference type="Rhea" id="RHEA:16105"/>
        <dbReference type="ChEBI" id="CHEBI:15377"/>
        <dbReference type="ChEBI" id="CHEBI:57318"/>
        <dbReference type="ChEBI" id="CHEBI:58856"/>
        <dbReference type="EC" id="4.2.1.17"/>
    </reaction>
</comment>
<dbReference type="InterPro" id="IPR006108">
    <property type="entry name" value="3HC_DH_C"/>
</dbReference>
<comment type="catalytic activity">
    <reaction evidence="14">
        <text>a (3Z)-enoyl-CoA = a 4-saturated (2E)-enoyl-CoA</text>
        <dbReference type="Rhea" id="RHEA:45900"/>
        <dbReference type="ChEBI" id="CHEBI:85097"/>
        <dbReference type="ChEBI" id="CHEBI:85489"/>
        <dbReference type="EC" id="5.3.3.8"/>
    </reaction>
</comment>
<dbReference type="InterPro" id="IPR008927">
    <property type="entry name" value="6-PGluconate_DH-like_C_sf"/>
</dbReference>
<proteinExistence type="inferred from homology"/>
<evidence type="ECO:0000256" key="6">
    <source>
        <dbReference type="ARBA" id="ARBA00023002"/>
    </source>
</evidence>
<evidence type="ECO:0000256" key="11">
    <source>
        <dbReference type="ARBA" id="ARBA00023268"/>
    </source>
</evidence>
<dbReference type="GO" id="GO:0004165">
    <property type="term" value="F:delta(3)-delta(2)-enoyl-CoA isomerase activity"/>
    <property type="evidence" value="ECO:0007669"/>
    <property type="project" value="UniProtKB-UniRule"/>
</dbReference>
<comment type="subunit">
    <text evidence="13 14">Heterotetramer of two alpha chains (FadB) and two beta chains (FadA).</text>
</comment>
<evidence type="ECO:0000256" key="14">
    <source>
        <dbReference type="HAMAP-Rule" id="MF_01621"/>
    </source>
</evidence>
<dbReference type="Gene3D" id="3.40.50.720">
    <property type="entry name" value="NAD(P)-binding Rossmann-like Domain"/>
    <property type="match status" value="1"/>
</dbReference>
<evidence type="ECO:0000256" key="5">
    <source>
        <dbReference type="ARBA" id="ARBA00022963"/>
    </source>
</evidence>
<dbReference type="InterPro" id="IPR006180">
    <property type="entry name" value="3-OHacyl-CoA_DH_CS"/>
</dbReference>
<comment type="similarity">
    <text evidence="3 14">In the N-terminal section; belongs to the enoyl-CoA hydratase/isomerase family.</text>
</comment>
<feature type="domain" description="3-hydroxyacyl-CoA dehydrogenase C-terminal" evidence="15">
    <location>
        <begin position="653"/>
        <end position="717"/>
    </location>
</feature>
<dbReference type="NCBIfam" id="NF008727">
    <property type="entry name" value="PRK11730.1"/>
    <property type="match status" value="1"/>
</dbReference>
<evidence type="ECO:0000256" key="8">
    <source>
        <dbReference type="ARBA" id="ARBA00023098"/>
    </source>
</evidence>
<dbReference type="SUPFAM" id="SSF52096">
    <property type="entry name" value="ClpP/crotonase"/>
    <property type="match status" value="1"/>
</dbReference>
<evidence type="ECO:0000256" key="1">
    <source>
        <dbReference type="ARBA" id="ARBA00005005"/>
    </source>
</evidence>
<comment type="catalytic activity">
    <reaction evidence="12 14">
        <text>a (3S)-3-hydroxyacyl-CoA + NAD(+) = a 3-oxoacyl-CoA + NADH + H(+)</text>
        <dbReference type="Rhea" id="RHEA:22432"/>
        <dbReference type="ChEBI" id="CHEBI:15378"/>
        <dbReference type="ChEBI" id="CHEBI:57318"/>
        <dbReference type="ChEBI" id="CHEBI:57540"/>
        <dbReference type="ChEBI" id="CHEBI:57945"/>
        <dbReference type="ChEBI" id="CHEBI:90726"/>
        <dbReference type="EC" id="1.1.1.35"/>
    </reaction>
</comment>
<gene>
    <name evidence="14" type="primary">fadB</name>
    <name evidence="17" type="ORF">BN137_1755</name>
</gene>
<feature type="binding site" evidence="14">
    <location>
        <position position="686"/>
    </location>
    <ligand>
        <name>substrate</name>
    </ligand>
</feature>
<evidence type="ECO:0000256" key="3">
    <source>
        <dbReference type="ARBA" id="ARBA00008750"/>
    </source>
</evidence>
<evidence type="ECO:0000256" key="2">
    <source>
        <dbReference type="ARBA" id="ARBA00007005"/>
    </source>
</evidence>
<dbReference type="PANTHER" id="PTHR43612:SF3">
    <property type="entry name" value="TRIFUNCTIONAL ENZYME SUBUNIT ALPHA, MITOCHONDRIAL"/>
    <property type="match status" value="1"/>
</dbReference>
<feature type="binding site" evidence="14">
    <location>
        <position position="479"/>
    </location>
    <ligand>
        <name>NAD(+)</name>
        <dbReference type="ChEBI" id="CHEBI:57540"/>
    </ligand>
</feature>
<feature type="domain" description="3-hydroxyacyl-CoA dehydrogenase NAD binding" evidence="16">
    <location>
        <begin position="342"/>
        <end position="520"/>
    </location>
</feature>
<comment type="similarity">
    <text evidence="2">In the central section; belongs to the 3-hydroxyacyl-CoA dehydrogenase family.</text>
</comment>
<dbReference type="EC" id="5.3.3.8" evidence="14"/>
<dbReference type="eggNOG" id="COG1024">
    <property type="taxonomic scope" value="Bacteria"/>
</dbReference>
<dbReference type="SUPFAM" id="SSF51735">
    <property type="entry name" value="NAD(P)-binding Rossmann-fold domains"/>
    <property type="match status" value="1"/>
</dbReference>
<evidence type="ECO:0000313" key="18">
    <source>
        <dbReference type="Proteomes" id="UP000009340"/>
    </source>
</evidence>
<dbReference type="FunFam" id="3.40.50.720:FF:000009">
    <property type="entry name" value="Fatty oxidation complex, alpha subunit"/>
    <property type="match status" value="1"/>
</dbReference>
<keyword evidence="11 14" id="KW-0511">Multifunctional enzyme</keyword>
<evidence type="ECO:0000256" key="13">
    <source>
        <dbReference type="ARBA" id="ARBA00065953"/>
    </source>
</evidence>
<dbReference type="PANTHER" id="PTHR43612">
    <property type="entry name" value="TRIFUNCTIONAL ENZYME SUBUNIT ALPHA"/>
    <property type="match status" value="1"/>
</dbReference>
<comment type="pathway">
    <text evidence="1 14">Lipid metabolism; fatty acid beta-oxidation.</text>
</comment>
<evidence type="ECO:0000256" key="9">
    <source>
        <dbReference type="ARBA" id="ARBA00023235"/>
    </source>
</evidence>
<dbReference type="InterPro" id="IPR029045">
    <property type="entry name" value="ClpP/crotonase-like_dom_sf"/>
</dbReference>
<keyword evidence="6 14" id="KW-0560">Oxidoreductase</keyword>
<dbReference type="EMBL" id="CAKW01000065">
    <property type="protein sequence ID" value="CCJ72390.1"/>
    <property type="molecule type" value="Genomic_DNA"/>
</dbReference>
<dbReference type="InterPro" id="IPR036291">
    <property type="entry name" value="NAD(P)-bd_dom_sf"/>
</dbReference>
<keyword evidence="4 14" id="KW-0276">Fatty acid metabolism</keyword>
<dbReference type="EC" id="5.1.2.3" evidence="14"/>
<feature type="binding site" evidence="14">
    <location>
        <position position="455"/>
    </location>
    <ligand>
        <name>NAD(+)</name>
        <dbReference type="ChEBI" id="CHEBI:57540"/>
    </ligand>
</feature>
<comment type="catalytic activity">
    <reaction evidence="14">
        <text>a (3E)-enoyl-CoA = a 4-saturated (2E)-enoyl-CoA</text>
        <dbReference type="Rhea" id="RHEA:45228"/>
        <dbReference type="ChEBI" id="CHEBI:58521"/>
        <dbReference type="ChEBI" id="CHEBI:85097"/>
        <dbReference type="EC" id="5.3.3.8"/>
    </reaction>
</comment>
<dbReference type="Pfam" id="PF00725">
    <property type="entry name" value="3HCDH"/>
    <property type="match status" value="2"/>
</dbReference>
<evidence type="ECO:0000313" key="17">
    <source>
        <dbReference type="EMBL" id="CCJ72390.1"/>
    </source>
</evidence>
<dbReference type="InterPro" id="IPR018376">
    <property type="entry name" value="Enoyl-CoA_hyd/isom_CS"/>
</dbReference>
<keyword evidence="7 14" id="KW-0520">NAD</keyword>
<feature type="region of interest" description="3-hydroxyacyl-CoA dehydrogenase" evidence="14">
    <location>
        <begin position="337"/>
        <end position="757"/>
    </location>
</feature>
<comment type="caution">
    <text evidence="17">The sequence shown here is derived from an EMBL/GenBank/DDBJ whole genome shotgun (WGS) entry which is preliminary data.</text>
</comment>
<dbReference type="Gene3D" id="1.10.1040.50">
    <property type="match status" value="1"/>
</dbReference>
<dbReference type="InterPro" id="IPR012799">
    <property type="entry name" value="FadB"/>
</dbReference>
<feature type="binding site" evidence="14">
    <location>
        <position position="369"/>
    </location>
    <ligand>
        <name>NAD(+)</name>
        <dbReference type="ChEBI" id="CHEBI:57540"/>
    </ligand>
</feature>
<keyword evidence="10 14" id="KW-0456">Lyase</keyword>
<feature type="binding site" evidence="14">
    <location>
        <begin position="426"/>
        <end position="428"/>
    </location>
    <ligand>
        <name>NAD(+)</name>
        <dbReference type="ChEBI" id="CHEBI:57540"/>
    </ligand>
</feature>
<evidence type="ECO:0000259" key="15">
    <source>
        <dbReference type="Pfam" id="PF00725"/>
    </source>
</evidence>
<accession>K8A0Q0</accession>
<dbReference type="SUPFAM" id="SSF48179">
    <property type="entry name" value="6-phosphogluconate dehydrogenase C-terminal domain-like"/>
    <property type="match status" value="2"/>
</dbReference>
<dbReference type="GO" id="GO:0008692">
    <property type="term" value="F:3-hydroxybutyryl-CoA epimerase activity"/>
    <property type="evidence" value="ECO:0007669"/>
    <property type="project" value="UniProtKB-UniRule"/>
</dbReference>
<feature type="site" description="Important for catalytic activity" evidence="14">
    <location>
        <position position="145"/>
    </location>
</feature>
<dbReference type="HAMAP" id="MF_01621">
    <property type="entry name" value="FadB"/>
    <property type="match status" value="1"/>
</dbReference>
<dbReference type="PROSITE" id="PS00067">
    <property type="entry name" value="3HCDH"/>
    <property type="match status" value="1"/>
</dbReference>
<dbReference type="AlphaFoldDB" id="K8A0Q0"/>
<dbReference type="Proteomes" id="UP000009340">
    <property type="component" value="Unassembled WGS sequence"/>
</dbReference>
<keyword evidence="8 14" id="KW-0443">Lipid metabolism</keyword>
<dbReference type="InterPro" id="IPR001753">
    <property type="entry name" value="Enoyl-CoA_hydra/iso"/>
</dbReference>
<sequence length="757" mass="83051">MHFININSTLRFIWYDQIPLLIQETDMLYKGDTLYLNWLEDGIAELVFDAPGSVNKLDTATVASLGHALDVLEKEPQLKALLLRSEKAAFIVGADITEFLSLFQVPAEQLSQWLHFANSVFNRLEDLPVPTLSAINGYALGGGCECVLATDFRLATPDARIGLPETKLGIMPGFGGSVRLPRLLGADSALEIIAAGKDITADAALKVGLVDAVVKQELLVEGALRMLRQAIDGELDWKARRQPKLEPLRLSKIEAAMSFTIAKGMVMQTAGKHYPAPMIAVKTIEAAAGLGRDEALVLENNSFVPLARSTEARALVGIFLNDQYVKGQAKKLTKETETPKQAAVLGAGIMGGGIAYQSAWKGVPVIMKDINEKSLALGISEASKLLNKQLERGKINGMKLASVIATIHPTLDYAGFERADVVVEAVVENPKVKKAVLAETEDKVRPDTVLASNTSTIPISELASVLKRPENFCGMHFFNPVHRMPLVEVIRGKKTSDATVAKVVAWASKMGKTPIVVNDCPGFFVNRVLFPYFAGFSQLLRDGADFRQIDKVMEKQFGWPMGPAYLLDVVGIDTAHHAQAVMAAGFPQRMQKDYRDAIDALFEAGRFGQKNGQGFYRYKEDSKGKPRKEQDDAVDSLLAEVSQPKRAFSDEEIVARMMIPMVNEVVRCLEEGIIASPAEADMALVYGLGFPPFHGGAFRWLDTQGSAKYLEMAQHYQHLGPLYEAPAGLRDKATHNAPYYPQVEPARRWANCKRLKE</sequence>
<dbReference type="GO" id="GO:0036125">
    <property type="term" value="C:fatty acid beta-oxidation multienzyme complex"/>
    <property type="evidence" value="ECO:0007669"/>
    <property type="project" value="InterPro"/>
</dbReference>
<protein>
    <recommendedName>
        <fullName evidence="14">Fatty acid oxidation complex subunit alpha</fullName>
    </recommendedName>
    <domain>
        <recommendedName>
            <fullName evidence="14">Enoyl-CoA hydratase/Delta(3)-cis-Delta(2)-trans-enoyl-CoA isomerase/3-hydroxybutyryl-CoA epimerase</fullName>
            <ecNumber evidence="14">4.2.1.17</ecNumber>
            <ecNumber evidence="14">5.1.2.3</ecNumber>
            <ecNumber evidence="14">5.3.3.8</ecNumber>
        </recommendedName>
    </domain>
    <domain>
        <recommendedName>
            <fullName evidence="14">3-hydroxyacyl-CoA dehydrogenase</fullName>
            <ecNumber evidence="14">1.1.1.35</ecNumber>
        </recommendedName>
    </domain>
</protein>
<dbReference type="NCBIfam" id="TIGR02437">
    <property type="entry name" value="FadB"/>
    <property type="match status" value="1"/>
</dbReference>
<dbReference type="eggNOG" id="COG1250">
    <property type="taxonomic scope" value="Bacteria"/>
</dbReference>